<feature type="domain" description="KIB1-4 beta-propeller" evidence="1">
    <location>
        <begin position="86"/>
        <end position="206"/>
    </location>
</feature>
<evidence type="ECO:0000313" key="3">
    <source>
        <dbReference type="EnsemblPlants" id="TraesCS3D02G132200.1.cds1"/>
    </source>
</evidence>
<dbReference type="InterPro" id="IPR005174">
    <property type="entry name" value="KIB1-4_b-propeller"/>
</dbReference>
<reference evidence="3" key="1">
    <citation type="submission" date="2018-08" db="EMBL/GenBank/DDBJ databases">
        <authorList>
            <person name="Rossello M."/>
        </authorList>
    </citation>
    <scope>NUCLEOTIDE SEQUENCE [LARGE SCALE GENOMIC DNA]</scope>
    <source>
        <strain evidence="3">cv. Chinese Spring</strain>
    </source>
</reference>
<dbReference type="Gramene" id="TraesROB_scaffold_028006_01G000100.1">
    <property type="protein sequence ID" value="TraesROB_scaffold_028006_01G000100.1"/>
    <property type="gene ID" value="TraesROB_scaffold_028006_01G000100"/>
</dbReference>
<dbReference type="PaxDb" id="4565-Traes_3DS_F73ACCBEE.1"/>
<dbReference type="AlphaFoldDB" id="A0A3B6GT62"/>
<keyword evidence="4" id="KW-1185">Reference proteome</keyword>
<sequence length="207" mass="23267">MEKVSASDDSPYSSTDCDWSQLQADVLLQIFGTLDIPDLFSSGAVCRSWHLIYLEARGLRLCSPNQSPCLVYSSGDRDANTATLHNMSTNKLYHVTLSEPAFRTRHIMGSSYGWLITADERSNLILVNPATRAQIAMPPPETMNNVRLRYTEEGVLDGYDVLFMDLFSSDFDTETEPYHLTLEEARFFFSERVVLSCDPSQGNCTVL</sequence>
<dbReference type="Gramene" id="TraesCAD_scaffold_035172_01G000300.1">
    <property type="protein sequence ID" value="TraesCAD_scaffold_035172_01G000300.1"/>
    <property type="gene ID" value="TraesCAD_scaffold_035172_01G000300"/>
</dbReference>
<dbReference type="SUPFAM" id="SSF81383">
    <property type="entry name" value="F-box domain"/>
    <property type="match status" value="1"/>
</dbReference>
<reference evidence="3" key="2">
    <citation type="submission" date="2018-10" db="UniProtKB">
        <authorList>
            <consortium name="EnsemblPlants"/>
        </authorList>
    </citation>
    <scope>IDENTIFICATION</scope>
</reference>
<organism evidence="3">
    <name type="scientific">Triticum aestivum</name>
    <name type="common">Wheat</name>
    <dbReference type="NCBI Taxonomy" id="4565"/>
    <lineage>
        <taxon>Eukaryota</taxon>
        <taxon>Viridiplantae</taxon>
        <taxon>Streptophyta</taxon>
        <taxon>Embryophyta</taxon>
        <taxon>Tracheophyta</taxon>
        <taxon>Spermatophyta</taxon>
        <taxon>Magnoliopsida</taxon>
        <taxon>Liliopsida</taxon>
        <taxon>Poales</taxon>
        <taxon>Poaceae</taxon>
        <taxon>BOP clade</taxon>
        <taxon>Pooideae</taxon>
        <taxon>Triticodae</taxon>
        <taxon>Triticeae</taxon>
        <taxon>Triticinae</taxon>
        <taxon>Triticum</taxon>
    </lineage>
</organism>
<dbReference type="OrthoDB" id="723086at2759"/>
<dbReference type="PANTHER" id="PTHR44586">
    <property type="entry name" value="F-BOX DOMAIN CONTAINING PROTEIN, EXPRESSED"/>
    <property type="match status" value="1"/>
</dbReference>
<dbReference type="Gramene" id="TraesWEE_scaffold_055087_01G000100.1">
    <property type="protein sequence ID" value="TraesWEE_scaffold_055087_01G000100.1"/>
    <property type="gene ID" value="TraesWEE_scaffold_055087_01G000100"/>
</dbReference>
<evidence type="ECO:0000259" key="1">
    <source>
        <dbReference type="Pfam" id="PF03478"/>
    </source>
</evidence>
<dbReference type="Gramene" id="TraesCLE_scaffold_022390_01G000300.1">
    <property type="protein sequence ID" value="TraesCLE_scaffold_022390_01G000300.1"/>
    <property type="gene ID" value="TraesCLE_scaffold_022390_01G000300"/>
</dbReference>
<proteinExistence type="predicted"/>
<accession>A0A3B6GT62</accession>
<evidence type="ECO:0000313" key="4">
    <source>
        <dbReference type="Proteomes" id="UP000019116"/>
    </source>
</evidence>
<dbReference type="InterPro" id="IPR036047">
    <property type="entry name" value="F-box-like_dom_sf"/>
</dbReference>
<dbReference type="Gramene" id="TraesCS3D03G0278400.1">
    <property type="protein sequence ID" value="TraesCS3D03G0278400.1.CDS1"/>
    <property type="gene ID" value="TraesCS3D03G0278400"/>
</dbReference>
<dbReference type="Gramene" id="TraesLAC3D03G01780050.1">
    <property type="protein sequence ID" value="TraesLAC3D03G01780050.1.CDS1"/>
    <property type="gene ID" value="TraesLAC3D03G01780050"/>
</dbReference>
<dbReference type="Gene3D" id="1.20.1280.50">
    <property type="match status" value="1"/>
</dbReference>
<dbReference type="OMA" id="YSSTDCD"/>
<dbReference type="Pfam" id="PF12937">
    <property type="entry name" value="F-box-like"/>
    <property type="match status" value="1"/>
</dbReference>
<dbReference type="Gramene" id="TraesJUL3D03G01856530.1">
    <property type="protein sequence ID" value="TraesJUL3D03G01856530.1.CDS1"/>
    <property type="gene ID" value="TraesJUL3D03G01856530"/>
</dbReference>
<name>A0A3B6GT62_WHEAT</name>
<feature type="domain" description="F-box" evidence="2">
    <location>
        <begin position="25"/>
        <end position="52"/>
    </location>
</feature>
<evidence type="ECO:0000259" key="2">
    <source>
        <dbReference type="Pfam" id="PF12937"/>
    </source>
</evidence>
<dbReference type="InterPro" id="IPR001810">
    <property type="entry name" value="F-box_dom"/>
</dbReference>
<dbReference type="Gramene" id="TraesLDM3D03G01837020.1">
    <property type="protein sequence ID" value="TraesLDM3D03G01837020.1.CDS1"/>
    <property type="gene ID" value="TraesLDM3D03G01837020"/>
</dbReference>
<dbReference type="Gramene" id="TraesSTA3D03G01833410.1">
    <property type="protein sequence ID" value="TraesSTA3D03G01833410.1.CDS1"/>
    <property type="gene ID" value="TraesSTA3D03G01833410"/>
</dbReference>
<dbReference type="Gramene" id="TraesNOR3D03G01865580.1">
    <property type="protein sequence ID" value="TraesNOR3D03G01865580.1.CDS1"/>
    <property type="gene ID" value="TraesNOR3D03G01865580"/>
</dbReference>
<protein>
    <submittedName>
        <fullName evidence="3">Uncharacterized protein</fullName>
    </submittedName>
</protein>
<dbReference type="Proteomes" id="UP000019116">
    <property type="component" value="Chromosome 3D"/>
</dbReference>
<dbReference type="Gramene" id="TraesJAG3D03G01847270.1">
    <property type="protein sequence ID" value="TraesJAG3D03G01847270.1.CDS1"/>
    <property type="gene ID" value="TraesJAG3D03G01847270"/>
</dbReference>
<dbReference type="Pfam" id="PF03478">
    <property type="entry name" value="Beta-prop_KIB1-4"/>
    <property type="match status" value="1"/>
</dbReference>
<dbReference type="EnsemblPlants" id="TraesCS3D02G132200.1">
    <property type="protein sequence ID" value="TraesCS3D02G132200.1.cds1"/>
    <property type="gene ID" value="TraesCS3D02G132200"/>
</dbReference>
<dbReference type="Gramene" id="TraesSYM3D03G01861280.1">
    <property type="protein sequence ID" value="TraesSYM3D03G01861280.1.CDS1"/>
    <property type="gene ID" value="TraesSYM3D03G01861280"/>
</dbReference>
<dbReference type="Gramene" id="TraesCS3D02G132200.1">
    <property type="protein sequence ID" value="TraesCS3D02G132200.1.cds1"/>
    <property type="gene ID" value="TraesCS3D02G132200"/>
</dbReference>
<dbReference type="Gramene" id="TraesPARA_EIv1.0_1079830.1">
    <property type="protein sequence ID" value="TraesPARA_EIv1.0_1079830.1.CDS1"/>
    <property type="gene ID" value="TraesPARA_EIv1.0_1079830"/>
</dbReference>
<dbReference type="STRING" id="4565.A0A3B6GT62"/>
<dbReference type="Gramene" id="TraesMAC3D03G01837060.1">
    <property type="protein sequence ID" value="TraesMAC3D03G01837060.1.CDS1"/>
    <property type="gene ID" value="TraesMAC3D03G01837060"/>
</dbReference>
<dbReference type="PANTHER" id="PTHR44586:SF26">
    <property type="entry name" value="F-BOX DOMAIN-CONTAINING PROTEIN"/>
    <property type="match status" value="1"/>
</dbReference>